<dbReference type="PANTHER" id="PTHR22911:SF137">
    <property type="entry name" value="SOLUTE CARRIER FAMILY 35 MEMBER G2-RELATED"/>
    <property type="match status" value="1"/>
</dbReference>
<dbReference type="Gene3D" id="1.10.3730.20">
    <property type="match status" value="1"/>
</dbReference>
<dbReference type="Pfam" id="PF00892">
    <property type="entry name" value="EamA"/>
    <property type="match status" value="2"/>
</dbReference>
<gene>
    <name evidence="3" type="ORF">SAMN05421827_109162</name>
</gene>
<feature type="transmembrane region" description="Helical" evidence="1">
    <location>
        <begin position="144"/>
        <end position="161"/>
    </location>
</feature>
<feature type="domain" description="EamA" evidence="2">
    <location>
        <begin position="168"/>
        <end position="297"/>
    </location>
</feature>
<dbReference type="AlphaFoldDB" id="A0A1G7W9N0"/>
<keyword evidence="1" id="KW-0812">Transmembrane</keyword>
<dbReference type="EMBL" id="FNCH01000009">
    <property type="protein sequence ID" value="SDG68685.1"/>
    <property type="molecule type" value="Genomic_DNA"/>
</dbReference>
<feature type="transmembrane region" description="Helical" evidence="1">
    <location>
        <begin position="257"/>
        <end position="275"/>
    </location>
</feature>
<feature type="domain" description="EamA" evidence="2">
    <location>
        <begin position="17"/>
        <end position="160"/>
    </location>
</feature>
<reference evidence="4" key="1">
    <citation type="submission" date="2016-10" db="EMBL/GenBank/DDBJ databases">
        <authorList>
            <person name="Varghese N."/>
            <person name="Submissions S."/>
        </authorList>
    </citation>
    <scope>NUCLEOTIDE SEQUENCE [LARGE SCALE GENOMIC DNA]</scope>
    <source>
        <strain evidence="4">DSM 17933</strain>
    </source>
</reference>
<feature type="transmembrane region" description="Helical" evidence="1">
    <location>
        <begin position="194"/>
        <end position="212"/>
    </location>
</feature>
<dbReference type="Proteomes" id="UP000199643">
    <property type="component" value="Unassembled WGS sequence"/>
</dbReference>
<evidence type="ECO:0000313" key="4">
    <source>
        <dbReference type="Proteomes" id="UP000199643"/>
    </source>
</evidence>
<evidence type="ECO:0000256" key="1">
    <source>
        <dbReference type="SAM" id="Phobius"/>
    </source>
</evidence>
<protein>
    <submittedName>
        <fullName evidence="3">Chloramphenicol-sensitive protein RarD</fullName>
    </submittedName>
</protein>
<keyword evidence="1" id="KW-1133">Transmembrane helix</keyword>
<feature type="transmembrane region" description="Helical" evidence="1">
    <location>
        <begin position="167"/>
        <end position="182"/>
    </location>
</feature>
<keyword evidence="4" id="KW-1185">Reference proteome</keyword>
<organism evidence="3 4">
    <name type="scientific">Pedobacter terrae</name>
    <dbReference type="NCBI Taxonomy" id="405671"/>
    <lineage>
        <taxon>Bacteria</taxon>
        <taxon>Pseudomonadati</taxon>
        <taxon>Bacteroidota</taxon>
        <taxon>Sphingobacteriia</taxon>
        <taxon>Sphingobacteriales</taxon>
        <taxon>Sphingobacteriaceae</taxon>
        <taxon>Pedobacter</taxon>
    </lineage>
</organism>
<dbReference type="InterPro" id="IPR000620">
    <property type="entry name" value="EamA_dom"/>
</dbReference>
<dbReference type="SUPFAM" id="SSF103481">
    <property type="entry name" value="Multidrug resistance efflux transporter EmrE"/>
    <property type="match status" value="2"/>
</dbReference>
<feature type="transmembrane region" description="Helical" evidence="1">
    <location>
        <begin position="224"/>
        <end position="245"/>
    </location>
</feature>
<dbReference type="GO" id="GO:0016020">
    <property type="term" value="C:membrane"/>
    <property type="evidence" value="ECO:0007669"/>
    <property type="project" value="InterPro"/>
</dbReference>
<evidence type="ECO:0000259" key="2">
    <source>
        <dbReference type="Pfam" id="PF00892"/>
    </source>
</evidence>
<dbReference type="PANTHER" id="PTHR22911">
    <property type="entry name" value="ACYL-MALONYL CONDENSING ENZYME-RELATED"/>
    <property type="match status" value="1"/>
</dbReference>
<keyword evidence="1" id="KW-0472">Membrane</keyword>
<feature type="transmembrane region" description="Helical" evidence="1">
    <location>
        <begin position="281"/>
        <end position="302"/>
    </location>
</feature>
<proteinExistence type="predicted"/>
<feature type="transmembrane region" description="Helical" evidence="1">
    <location>
        <begin position="17"/>
        <end position="35"/>
    </location>
</feature>
<feature type="transmembrane region" description="Helical" evidence="1">
    <location>
        <begin position="47"/>
        <end position="68"/>
    </location>
</feature>
<sequence>MIFAASQHLGKLKNAKYYLAAIFAYATWGFFSLVLKPLSGYASVDILFYRIFSCAILMLFITVLFKRAELIKTFSNIKALPAKQKRNMLLLNVGGSIFLNINWFSFIYVLNHISVKATSLAYLVCPIITTLLAYWLLHEKLNKIQWAAVVLSILGCLLLSYSVIMDMVYGIVIGFTYAAYLVSQRKNAGFDKFIILTFHITLSALMLLPFYPAYSGAVPTATQFWLLIEVIAVGFTIMPLFLNLYALKGLNSSTVGMLLNINPTIAFVIAALVYREPISPLQMAAYSVIFLSVVVFNVHFLFNKKQRHLTGRANQDFAKEKS</sequence>
<dbReference type="InterPro" id="IPR037185">
    <property type="entry name" value="EmrE-like"/>
</dbReference>
<feature type="transmembrane region" description="Helical" evidence="1">
    <location>
        <begin position="120"/>
        <end position="137"/>
    </location>
</feature>
<accession>A0A1G7W9N0</accession>
<feature type="transmembrane region" description="Helical" evidence="1">
    <location>
        <begin position="89"/>
        <end position="108"/>
    </location>
</feature>
<evidence type="ECO:0000313" key="3">
    <source>
        <dbReference type="EMBL" id="SDG68685.1"/>
    </source>
</evidence>
<name>A0A1G7W9N0_9SPHI</name>